<evidence type="ECO:0000256" key="3">
    <source>
        <dbReference type="ARBA" id="ARBA00022475"/>
    </source>
</evidence>
<comment type="subcellular location">
    <subcellularLocation>
        <location evidence="1">Cell inner membrane</location>
        <topology evidence="1">Multi-pass membrane protein</topology>
    </subcellularLocation>
</comment>
<organism evidence="10 11">
    <name type="scientific">Verrucomicrobia subdivision 6 bacterium BACL9 MAG-120507-bin52</name>
    <dbReference type="NCBI Taxonomy" id="1655590"/>
    <lineage>
        <taxon>Bacteria</taxon>
        <taxon>Pseudomonadati</taxon>
        <taxon>Verrucomicrobiota</taxon>
        <taxon>Verrucomicrobiia</taxon>
        <taxon>Verrucomicrobiales</taxon>
        <taxon>Verrucomicrobia subdivision 6</taxon>
    </lineage>
</organism>
<keyword evidence="4" id="KW-0997">Cell inner membrane</keyword>
<evidence type="ECO:0000256" key="7">
    <source>
        <dbReference type="ARBA" id="ARBA00023136"/>
    </source>
</evidence>
<evidence type="ECO:0000256" key="8">
    <source>
        <dbReference type="SAM" id="Phobius"/>
    </source>
</evidence>
<dbReference type="Proteomes" id="UP000051269">
    <property type="component" value="Unassembled WGS sequence"/>
</dbReference>
<feature type="transmembrane region" description="Helical" evidence="8">
    <location>
        <begin position="376"/>
        <end position="401"/>
    </location>
</feature>
<dbReference type="FunFam" id="1.20.81.30:FF:000001">
    <property type="entry name" value="Type II secretion system protein F"/>
    <property type="match status" value="1"/>
</dbReference>
<gene>
    <name evidence="10" type="ORF">ABR82_08025</name>
</gene>
<keyword evidence="6 8" id="KW-1133">Transmembrane helix</keyword>
<dbReference type="InterPro" id="IPR003004">
    <property type="entry name" value="GspF/PilC"/>
</dbReference>
<dbReference type="PANTHER" id="PTHR30012">
    <property type="entry name" value="GENERAL SECRETION PATHWAY PROTEIN"/>
    <property type="match status" value="1"/>
</dbReference>
<feature type="transmembrane region" description="Helical" evidence="8">
    <location>
        <begin position="173"/>
        <end position="196"/>
    </location>
</feature>
<dbReference type="PRINTS" id="PR00812">
    <property type="entry name" value="BCTERIALGSPF"/>
</dbReference>
<keyword evidence="3" id="KW-1003">Cell membrane</keyword>
<evidence type="ECO:0000256" key="5">
    <source>
        <dbReference type="ARBA" id="ARBA00022692"/>
    </source>
</evidence>
<evidence type="ECO:0000313" key="11">
    <source>
        <dbReference type="Proteomes" id="UP000051269"/>
    </source>
</evidence>
<dbReference type="InterPro" id="IPR042094">
    <property type="entry name" value="T2SS_GspF_sf"/>
</dbReference>
<keyword evidence="7 8" id="KW-0472">Membrane</keyword>
<name>A0A0R2RJD7_9BACT</name>
<dbReference type="Pfam" id="PF00482">
    <property type="entry name" value="T2SSF"/>
    <property type="match status" value="2"/>
</dbReference>
<evidence type="ECO:0000313" key="10">
    <source>
        <dbReference type="EMBL" id="KRO62820.1"/>
    </source>
</evidence>
<dbReference type="GO" id="GO:0015628">
    <property type="term" value="P:protein secretion by the type II secretion system"/>
    <property type="evidence" value="ECO:0007669"/>
    <property type="project" value="TreeGrafter"/>
</dbReference>
<dbReference type="PANTHER" id="PTHR30012:SF0">
    <property type="entry name" value="TYPE II SECRETION SYSTEM PROTEIN F-RELATED"/>
    <property type="match status" value="1"/>
</dbReference>
<feature type="domain" description="Type II secretion system protein GspF" evidence="9">
    <location>
        <begin position="277"/>
        <end position="397"/>
    </location>
</feature>
<dbReference type="AlphaFoldDB" id="A0A0R2RJD7"/>
<feature type="transmembrane region" description="Helical" evidence="8">
    <location>
        <begin position="216"/>
        <end position="243"/>
    </location>
</feature>
<evidence type="ECO:0000256" key="4">
    <source>
        <dbReference type="ARBA" id="ARBA00022519"/>
    </source>
</evidence>
<reference evidence="10 11" key="1">
    <citation type="submission" date="2015-10" db="EMBL/GenBank/DDBJ databases">
        <title>Metagenome-Assembled Genomes uncover a global brackish microbiome.</title>
        <authorList>
            <person name="Hugerth L.W."/>
            <person name="Larsson J."/>
            <person name="Alneberg J."/>
            <person name="Lindh M.V."/>
            <person name="Legrand C."/>
            <person name="Pinhassi J."/>
            <person name="Andersson A.F."/>
        </authorList>
    </citation>
    <scope>NUCLEOTIDE SEQUENCE [LARGE SCALE GENOMIC DNA]</scope>
    <source>
        <strain evidence="10">BACL18 MAG-120507-bin52</strain>
    </source>
</reference>
<sequence length="411" mass="44235">MGTFAYEALVAGGGRTAGKLEAKSRQEALAHLGKLRLRPLKLVEEGAVVAGGAEGGAGGYAVEQPMSEAQIIAFTEELGDLLDAGLQLEGALKMMEQRSEASALKAVSQSLRNQVREGTSLSRALKSASASFSDLYCNLVAAGEVSGALGSILKRQVLYLKKLSDLKGRVIQALIYPMFVSGAGILLMVLFVVVLVPQLESLFSKSPETTPLVTKLLLGTSYFLIHYGWLLALSLALGGLVFWQWIQKPLGRVWWDQARMKIPVAGAVLEAAFYAQFSQTLANLLTNGVTLLQAMQLVTQATPNSYYRLRLEKASVQISEGYSLSRALRQVGGFSDMFLDLVAVGEQTGDLSKALDKAGARFEKDMDRKIQRITALIQPVIIVVIALVVGVVVYSIITSIFGAMSGMRKSL</sequence>
<dbReference type="EMBL" id="LIBO01000031">
    <property type="protein sequence ID" value="KRO62820.1"/>
    <property type="molecule type" value="Genomic_DNA"/>
</dbReference>
<evidence type="ECO:0000256" key="1">
    <source>
        <dbReference type="ARBA" id="ARBA00004429"/>
    </source>
</evidence>
<feature type="domain" description="Type II secretion system protein GspF" evidence="9">
    <location>
        <begin position="74"/>
        <end position="197"/>
    </location>
</feature>
<dbReference type="InterPro" id="IPR018076">
    <property type="entry name" value="T2SS_GspF_dom"/>
</dbReference>
<accession>A0A0R2RJD7</accession>
<proteinExistence type="inferred from homology"/>
<dbReference type="GO" id="GO:0005886">
    <property type="term" value="C:plasma membrane"/>
    <property type="evidence" value="ECO:0007669"/>
    <property type="project" value="UniProtKB-SubCell"/>
</dbReference>
<dbReference type="Gene3D" id="1.20.81.30">
    <property type="entry name" value="Type II secretion system (T2SS), domain F"/>
    <property type="match status" value="2"/>
</dbReference>
<comment type="similarity">
    <text evidence="2">Belongs to the GSP F family.</text>
</comment>
<evidence type="ECO:0000259" key="9">
    <source>
        <dbReference type="Pfam" id="PF00482"/>
    </source>
</evidence>
<evidence type="ECO:0000256" key="6">
    <source>
        <dbReference type="ARBA" id="ARBA00022989"/>
    </source>
</evidence>
<evidence type="ECO:0000256" key="2">
    <source>
        <dbReference type="ARBA" id="ARBA00005745"/>
    </source>
</evidence>
<keyword evidence="5 8" id="KW-0812">Transmembrane</keyword>
<comment type="caution">
    <text evidence="10">The sequence shown here is derived from an EMBL/GenBank/DDBJ whole genome shotgun (WGS) entry which is preliminary data.</text>
</comment>
<protein>
    <recommendedName>
        <fullName evidence="9">Type II secretion system protein GspF domain-containing protein</fullName>
    </recommendedName>
</protein>